<proteinExistence type="predicted"/>
<keyword evidence="4" id="KW-0808">Transferase</keyword>
<dbReference type="EC" id="2.7.13.3" evidence="2"/>
<dbReference type="PROSITE" id="PS50109">
    <property type="entry name" value="HIS_KIN"/>
    <property type="match status" value="1"/>
</dbReference>
<dbReference type="Gene3D" id="3.30.565.10">
    <property type="entry name" value="Histidine kinase-like ATPase, C-terminal domain"/>
    <property type="match status" value="1"/>
</dbReference>
<dbReference type="CDD" id="cd00082">
    <property type="entry name" value="HisKA"/>
    <property type="match status" value="1"/>
</dbReference>
<accession>A0ABT7BZV9</accession>
<dbReference type="Gene3D" id="3.40.50.2300">
    <property type="match status" value="2"/>
</dbReference>
<gene>
    <name evidence="11" type="ORF">PMH09_16220</name>
</gene>
<evidence type="ECO:0000256" key="8">
    <source>
        <dbReference type="SAM" id="Coils"/>
    </source>
</evidence>
<dbReference type="CDD" id="cd16922">
    <property type="entry name" value="HATPase_EvgS-ArcB-TorS-like"/>
    <property type="match status" value="1"/>
</dbReference>
<dbReference type="InterPro" id="IPR036890">
    <property type="entry name" value="HATPase_C_sf"/>
</dbReference>
<feature type="domain" description="Response regulatory" evidence="10">
    <location>
        <begin position="6"/>
        <end position="129"/>
    </location>
</feature>
<dbReference type="Pfam" id="PF02518">
    <property type="entry name" value="HATPase_c"/>
    <property type="match status" value="1"/>
</dbReference>
<comment type="catalytic activity">
    <reaction evidence="1">
        <text>ATP + protein L-histidine = ADP + protein N-phospho-L-histidine.</text>
        <dbReference type="EC" id="2.7.13.3"/>
    </reaction>
</comment>
<feature type="coiled-coil region" evidence="8">
    <location>
        <begin position="135"/>
        <end position="190"/>
    </location>
</feature>
<dbReference type="PANTHER" id="PTHR43047">
    <property type="entry name" value="TWO-COMPONENT HISTIDINE PROTEIN KINASE"/>
    <property type="match status" value="1"/>
</dbReference>
<evidence type="ECO:0000259" key="9">
    <source>
        <dbReference type="PROSITE" id="PS50109"/>
    </source>
</evidence>
<dbReference type="Pfam" id="PF00072">
    <property type="entry name" value="Response_reg"/>
    <property type="match status" value="2"/>
</dbReference>
<evidence type="ECO:0000313" key="12">
    <source>
        <dbReference type="Proteomes" id="UP001232992"/>
    </source>
</evidence>
<keyword evidence="12" id="KW-1185">Reference proteome</keyword>
<name>A0ABT7BZV9_9CYAN</name>
<evidence type="ECO:0000256" key="4">
    <source>
        <dbReference type="ARBA" id="ARBA00022679"/>
    </source>
</evidence>
<sequence>MSYHRAIICVDDDPIILDSIKFQLKTWIESNYTIEIAESGAEALEIIEEFVDEDIDLSLIISDHMMPGMSGDELLIKVHEILPKTMKILLTGQASADVVGRVLNFAKLYRYIAKPWDEEDLKLTIVEALRSYEQDRQLAEKNKRLQSINEELKNLNRNLEKKVYQRTEELEQAKQSAELANRAKSEFLANMSHELRSPLNVILGFCQLMARSKSLAQEHQENVRIMNRSGRHLLTLINSVLDLSKIEAGRITLDEVDFDLYRLLDDLEDMFQLKAQQKKLTLKFQRTEDVPQYICTDQIKLRQVLINLLNNSIKFTQTGSVILTLSVGEYLENDEQMMVNLKIKVTDTGPGISQEDRSRLFEAFVQSETGKKSQEGTGLGLAIAQKFVQLMQGTITIDSELGQGSQFSFTIPVPIVSSDGADTNHSSHRVVALAPGQPAYRIAIVDDREDNCQLLLKLLEPIGFVLKTAHNGQEAIALWHSWKPDLIWMDVRMPGVSGDRATEYIRTHTPTGETSPIIIALTASLLGEEVERILSVGYNDCVLKPFTEDIIFDKIARYLGVSYIYDDRAEGVKSNSSDSFPVESSLTPESLMVMPDWWLQELYQAANAIDNDRLWSAIGQIPKEHLSLADALTRLVKTFSCDRIISVLESTDL</sequence>
<dbReference type="InterPro" id="IPR005467">
    <property type="entry name" value="His_kinase_dom"/>
</dbReference>
<dbReference type="Gene3D" id="1.10.287.130">
    <property type="match status" value="1"/>
</dbReference>
<dbReference type="SUPFAM" id="SSF52172">
    <property type="entry name" value="CheY-like"/>
    <property type="match status" value="2"/>
</dbReference>
<dbReference type="SMART" id="SM00388">
    <property type="entry name" value="HisKA"/>
    <property type="match status" value="1"/>
</dbReference>
<keyword evidence="3 7" id="KW-0597">Phosphoprotein</keyword>
<evidence type="ECO:0000256" key="6">
    <source>
        <dbReference type="ARBA" id="ARBA00023012"/>
    </source>
</evidence>
<organism evidence="11 12">
    <name type="scientific">Roseofilum casamattae BLCC-M143</name>
    <dbReference type="NCBI Taxonomy" id="3022442"/>
    <lineage>
        <taxon>Bacteria</taxon>
        <taxon>Bacillati</taxon>
        <taxon>Cyanobacteriota</taxon>
        <taxon>Cyanophyceae</taxon>
        <taxon>Desertifilales</taxon>
        <taxon>Desertifilaceae</taxon>
        <taxon>Roseofilum</taxon>
        <taxon>Roseofilum casamattae</taxon>
    </lineage>
</organism>
<keyword evidence="5" id="KW-0418">Kinase</keyword>
<feature type="modified residue" description="4-aspartylphosphate" evidence="7">
    <location>
        <position position="490"/>
    </location>
</feature>
<dbReference type="SMART" id="SM00387">
    <property type="entry name" value="HATPase_c"/>
    <property type="match status" value="1"/>
</dbReference>
<dbReference type="InterPro" id="IPR036097">
    <property type="entry name" value="HisK_dim/P_sf"/>
</dbReference>
<dbReference type="InterPro" id="IPR011006">
    <property type="entry name" value="CheY-like_superfamily"/>
</dbReference>
<dbReference type="PANTHER" id="PTHR43047:SF72">
    <property type="entry name" value="OSMOSENSING HISTIDINE PROTEIN KINASE SLN1"/>
    <property type="match status" value="1"/>
</dbReference>
<protein>
    <recommendedName>
        <fullName evidence="2">histidine kinase</fullName>
        <ecNumber evidence="2">2.7.13.3</ecNumber>
    </recommendedName>
</protein>
<keyword evidence="8" id="KW-0175">Coiled coil</keyword>
<dbReference type="EMBL" id="JAQOSQ010000019">
    <property type="protein sequence ID" value="MDJ1184735.1"/>
    <property type="molecule type" value="Genomic_DNA"/>
</dbReference>
<feature type="domain" description="Histidine kinase" evidence="9">
    <location>
        <begin position="190"/>
        <end position="415"/>
    </location>
</feature>
<evidence type="ECO:0000256" key="3">
    <source>
        <dbReference type="ARBA" id="ARBA00022553"/>
    </source>
</evidence>
<evidence type="ECO:0000256" key="2">
    <source>
        <dbReference type="ARBA" id="ARBA00012438"/>
    </source>
</evidence>
<dbReference type="RefSeq" id="WP_283759390.1">
    <property type="nucleotide sequence ID" value="NZ_JAQOSQ010000019.1"/>
</dbReference>
<dbReference type="InterPro" id="IPR003594">
    <property type="entry name" value="HATPase_dom"/>
</dbReference>
<dbReference type="CDD" id="cd17546">
    <property type="entry name" value="REC_hyHK_CKI1_RcsC-like"/>
    <property type="match status" value="1"/>
</dbReference>
<dbReference type="PRINTS" id="PR00344">
    <property type="entry name" value="BCTRLSENSOR"/>
</dbReference>
<dbReference type="CDD" id="cd17569">
    <property type="entry name" value="REC_HupR-like"/>
    <property type="match status" value="1"/>
</dbReference>
<dbReference type="SMART" id="SM00448">
    <property type="entry name" value="REC"/>
    <property type="match status" value="2"/>
</dbReference>
<feature type="modified residue" description="4-aspartylphosphate" evidence="7">
    <location>
        <position position="63"/>
    </location>
</feature>
<evidence type="ECO:0000256" key="1">
    <source>
        <dbReference type="ARBA" id="ARBA00000085"/>
    </source>
</evidence>
<dbReference type="Proteomes" id="UP001232992">
    <property type="component" value="Unassembled WGS sequence"/>
</dbReference>
<feature type="domain" description="Response regulatory" evidence="10">
    <location>
        <begin position="441"/>
        <end position="559"/>
    </location>
</feature>
<evidence type="ECO:0000256" key="7">
    <source>
        <dbReference type="PROSITE-ProRule" id="PRU00169"/>
    </source>
</evidence>
<evidence type="ECO:0000256" key="5">
    <source>
        <dbReference type="ARBA" id="ARBA00022777"/>
    </source>
</evidence>
<evidence type="ECO:0000259" key="10">
    <source>
        <dbReference type="PROSITE" id="PS50110"/>
    </source>
</evidence>
<dbReference type="SUPFAM" id="SSF47384">
    <property type="entry name" value="Homodimeric domain of signal transducing histidine kinase"/>
    <property type="match status" value="1"/>
</dbReference>
<dbReference type="InterPro" id="IPR004358">
    <property type="entry name" value="Sig_transdc_His_kin-like_C"/>
</dbReference>
<dbReference type="PROSITE" id="PS50110">
    <property type="entry name" value="RESPONSE_REGULATORY"/>
    <property type="match status" value="2"/>
</dbReference>
<dbReference type="Pfam" id="PF00512">
    <property type="entry name" value="HisKA"/>
    <property type="match status" value="1"/>
</dbReference>
<reference evidence="11 12" key="1">
    <citation type="submission" date="2023-01" db="EMBL/GenBank/DDBJ databases">
        <title>Novel diversity within Roseofilum (Cyanobacteria; Desertifilaceae) from marine benthic mats with descriptions of four novel species.</title>
        <authorList>
            <person name="Wang Y."/>
            <person name="Berthold D.E."/>
            <person name="Hu J."/>
            <person name="Lefler F.W."/>
            <person name="Laughinghouse H.D. IV."/>
        </authorList>
    </citation>
    <scope>NUCLEOTIDE SEQUENCE [LARGE SCALE GENOMIC DNA]</scope>
    <source>
        <strain evidence="11 12">BLCC-M143</strain>
    </source>
</reference>
<dbReference type="InterPro" id="IPR003661">
    <property type="entry name" value="HisK_dim/P_dom"/>
</dbReference>
<dbReference type="SUPFAM" id="SSF55874">
    <property type="entry name" value="ATPase domain of HSP90 chaperone/DNA topoisomerase II/histidine kinase"/>
    <property type="match status" value="1"/>
</dbReference>
<keyword evidence="6" id="KW-0902">Two-component regulatory system</keyword>
<comment type="caution">
    <text evidence="11">The sequence shown here is derived from an EMBL/GenBank/DDBJ whole genome shotgun (WGS) entry which is preliminary data.</text>
</comment>
<dbReference type="InterPro" id="IPR001789">
    <property type="entry name" value="Sig_transdc_resp-reg_receiver"/>
</dbReference>
<evidence type="ECO:0000313" key="11">
    <source>
        <dbReference type="EMBL" id="MDJ1184735.1"/>
    </source>
</evidence>